<dbReference type="EMBL" id="BLLG01000016">
    <property type="protein sequence ID" value="GFH38395.1"/>
    <property type="molecule type" value="Genomic_DNA"/>
</dbReference>
<dbReference type="Gene3D" id="1.10.1200.10">
    <property type="entry name" value="ACP-like"/>
    <property type="match status" value="1"/>
</dbReference>
<comment type="caution">
    <text evidence="4">The sequence shown here is derived from an EMBL/GenBank/DDBJ whole genome shotgun (WGS) entry which is preliminary data.</text>
</comment>
<organism evidence="4 5">
    <name type="scientific">Streptomyces pacificus</name>
    <dbReference type="NCBI Taxonomy" id="2705029"/>
    <lineage>
        <taxon>Bacteria</taxon>
        <taxon>Bacillati</taxon>
        <taxon>Actinomycetota</taxon>
        <taxon>Actinomycetes</taxon>
        <taxon>Kitasatosporales</taxon>
        <taxon>Streptomycetaceae</taxon>
        <taxon>Streptomyces</taxon>
    </lineage>
</organism>
<evidence type="ECO:0000313" key="4">
    <source>
        <dbReference type="EMBL" id="GFH38395.1"/>
    </source>
</evidence>
<dbReference type="AlphaFoldDB" id="A0A6A0B122"/>
<dbReference type="InterPro" id="IPR006162">
    <property type="entry name" value="Ppantetheine_attach_site"/>
</dbReference>
<protein>
    <submittedName>
        <fullName evidence="4">Acyl carrier protein</fullName>
    </submittedName>
</protein>
<dbReference type="InterPro" id="IPR009081">
    <property type="entry name" value="PP-bd_ACP"/>
</dbReference>
<evidence type="ECO:0000313" key="5">
    <source>
        <dbReference type="Proteomes" id="UP000484988"/>
    </source>
</evidence>
<dbReference type="InterPro" id="IPR036736">
    <property type="entry name" value="ACP-like_sf"/>
</dbReference>
<reference evidence="4 5" key="1">
    <citation type="submission" date="2020-02" db="EMBL/GenBank/DDBJ databases">
        <title>Whole Genome Shotgun Sequence of Streptomyces sp. strain CWH03.</title>
        <authorList>
            <person name="Dohra H."/>
            <person name="Kodani S."/>
            <person name="Yamamura H."/>
        </authorList>
    </citation>
    <scope>NUCLEOTIDE SEQUENCE [LARGE SCALE GENOMIC DNA]</scope>
    <source>
        <strain evidence="4 5">CWH03</strain>
    </source>
</reference>
<evidence type="ECO:0000259" key="3">
    <source>
        <dbReference type="PROSITE" id="PS50075"/>
    </source>
</evidence>
<name>A0A6A0B122_9ACTN</name>
<keyword evidence="1" id="KW-0596">Phosphopantetheine</keyword>
<dbReference type="PROSITE" id="PS50075">
    <property type="entry name" value="CARRIER"/>
    <property type="match status" value="1"/>
</dbReference>
<gene>
    <name evidence="4" type="ORF">SCWH03_46370</name>
</gene>
<evidence type="ECO:0000256" key="1">
    <source>
        <dbReference type="ARBA" id="ARBA00022450"/>
    </source>
</evidence>
<sequence length="79" mass="8743">MNQPQFDRLVERICSVTVTDPQTPLVDLGVDSLRTIALLMAIEEEFEVELHPRVLADPAQASPAGLWRAVQEQRTGTGD</sequence>
<evidence type="ECO:0000256" key="2">
    <source>
        <dbReference type="ARBA" id="ARBA00022553"/>
    </source>
</evidence>
<keyword evidence="5" id="KW-1185">Reference proteome</keyword>
<dbReference type="Pfam" id="PF00550">
    <property type="entry name" value="PP-binding"/>
    <property type="match status" value="1"/>
</dbReference>
<dbReference type="SUPFAM" id="SSF47336">
    <property type="entry name" value="ACP-like"/>
    <property type="match status" value="1"/>
</dbReference>
<dbReference type="RefSeq" id="WP_173266058.1">
    <property type="nucleotide sequence ID" value="NZ_BLLG01000016.1"/>
</dbReference>
<accession>A0A6A0B122</accession>
<dbReference type="Proteomes" id="UP000484988">
    <property type="component" value="Unassembled WGS sequence"/>
</dbReference>
<keyword evidence="2" id="KW-0597">Phosphoprotein</keyword>
<feature type="domain" description="Carrier" evidence="3">
    <location>
        <begin position="1"/>
        <end position="74"/>
    </location>
</feature>
<dbReference type="PROSITE" id="PS00012">
    <property type="entry name" value="PHOSPHOPANTETHEINE"/>
    <property type="match status" value="1"/>
</dbReference>
<proteinExistence type="predicted"/>